<evidence type="ECO:0000313" key="4">
    <source>
        <dbReference type="Proteomes" id="UP001184828"/>
    </source>
</evidence>
<dbReference type="AlphaFoldDB" id="A0AAE3XZI6"/>
<dbReference type="EMBL" id="JAVDQZ010000004">
    <property type="protein sequence ID" value="MDR6427154.1"/>
    <property type="molecule type" value="Genomic_DNA"/>
</dbReference>
<reference evidence="3" key="1">
    <citation type="submission" date="2023-07" db="EMBL/GenBank/DDBJ databases">
        <title>Sorghum-associated microbial communities from plants grown in Nebraska, USA.</title>
        <authorList>
            <person name="Schachtman D."/>
        </authorList>
    </citation>
    <scope>NUCLEOTIDE SEQUENCE</scope>
    <source>
        <strain evidence="3">DS2114</strain>
    </source>
</reference>
<proteinExistence type="inferred from homology"/>
<organism evidence="3 4">
    <name type="scientific">Variovorax paradoxus</name>
    <dbReference type="NCBI Taxonomy" id="34073"/>
    <lineage>
        <taxon>Bacteria</taxon>
        <taxon>Pseudomonadati</taxon>
        <taxon>Pseudomonadota</taxon>
        <taxon>Betaproteobacteria</taxon>
        <taxon>Burkholderiales</taxon>
        <taxon>Comamonadaceae</taxon>
        <taxon>Variovorax</taxon>
    </lineage>
</organism>
<dbReference type="GO" id="GO:0000150">
    <property type="term" value="F:DNA strand exchange activity"/>
    <property type="evidence" value="ECO:0007669"/>
    <property type="project" value="InterPro"/>
</dbReference>
<feature type="domain" description="Resolvase/invertase-type recombinase catalytic" evidence="2">
    <location>
        <begin position="1"/>
        <end position="126"/>
    </location>
</feature>
<gene>
    <name evidence="3" type="ORF">J2738_003292</name>
</gene>
<dbReference type="SMART" id="SM00857">
    <property type="entry name" value="Resolvase"/>
    <property type="match status" value="1"/>
</dbReference>
<comment type="similarity">
    <text evidence="1">Belongs to the site-specific recombinase resolvase family.</text>
</comment>
<comment type="caution">
    <text evidence="3">The sequence shown here is derived from an EMBL/GenBank/DDBJ whole genome shotgun (WGS) entry which is preliminary data.</text>
</comment>
<dbReference type="InterPro" id="IPR036162">
    <property type="entry name" value="Resolvase-like_N_sf"/>
</dbReference>
<dbReference type="GO" id="GO:0003677">
    <property type="term" value="F:DNA binding"/>
    <property type="evidence" value="ECO:0007669"/>
    <property type="project" value="InterPro"/>
</dbReference>
<dbReference type="Proteomes" id="UP001184828">
    <property type="component" value="Unassembled WGS sequence"/>
</dbReference>
<dbReference type="Pfam" id="PF00239">
    <property type="entry name" value="Resolvase"/>
    <property type="match status" value="1"/>
</dbReference>
<evidence type="ECO:0000256" key="1">
    <source>
        <dbReference type="ARBA" id="ARBA00009913"/>
    </source>
</evidence>
<evidence type="ECO:0000313" key="3">
    <source>
        <dbReference type="EMBL" id="MDR6427154.1"/>
    </source>
</evidence>
<protein>
    <submittedName>
        <fullName evidence="3">DNA invertase Pin-like site-specific DNA recombinase</fullName>
    </submittedName>
</protein>
<accession>A0AAE3XZI6</accession>
<dbReference type="InterPro" id="IPR006119">
    <property type="entry name" value="Resolv_N"/>
</dbReference>
<dbReference type="PANTHER" id="PTHR30461:SF26">
    <property type="entry name" value="RESOLVASE HOMOLOG YNEB"/>
    <property type="match status" value="1"/>
</dbReference>
<sequence>MSTSEQETQLQLDALRAAGVRTIYAEKTSGVGPRPELHRAMAALRPGSTLVVYKVDRLARSLKDLLNLLERLRGGGASLKSLTEPVDTSSAMGELVLQILGAVAQFERSIIRERCEAGRVAARARGVRFGRERMFSKAEDQLAFELYTKGNLGFREVGELLGVSYTAARDAVRRELLMRR</sequence>
<dbReference type="InterPro" id="IPR050639">
    <property type="entry name" value="SSR_resolvase"/>
</dbReference>
<name>A0AAE3XZI6_VARPD</name>
<dbReference type="Gene3D" id="3.40.50.1390">
    <property type="entry name" value="Resolvase, N-terminal catalytic domain"/>
    <property type="match status" value="1"/>
</dbReference>
<dbReference type="PANTHER" id="PTHR30461">
    <property type="entry name" value="DNA-INVERTASE FROM LAMBDOID PROPHAGE"/>
    <property type="match status" value="1"/>
</dbReference>
<dbReference type="CDD" id="cd03768">
    <property type="entry name" value="SR_ResInv"/>
    <property type="match status" value="1"/>
</dbReference>
<dbReference type="SUPFAM" id="SSF53041">
    <property type="entry name" value="Resolvase-like"/>
    <property type="match status" value="1"/>
</dbReference>
<evidence type="ECO:0000259" key="2">
    <source>
        <dbReference type="PROSITE" id="PS51736"/>
    </source>
</evidence>
<dbReference type="PROSITE" id="PS51736">
    <property type="entry name" value="RECOMBINASES_3"/>
    <property type="match status" value="1"/>
</dbReference>